<name>S8E1B1_9LAMI</name>
<reference evidence="7 8" key="1">
    <citation type="journal article" date="2013" name="BMC Genomics">
        <title>The miniature genome of a carnivorous plant Genlisea aurea contains a low number of genes and short non-coding sequences.</title>
        <authorList>
            <person name="Leushkin E.V."/>
            <person name="Sutormin R.A."/>
            <person name="Nabieva E.R."/>
            <person name="Penin A.A."/>
            <person name="Kondrashov A.S."/>
            <person name="Logacheva M.D."/>
        </authorList>
    </citation>
    <scope>NUCLEOTIDE SEQUENCE [LARGE SCALE GENOMIC DNA]</scope>
</reference>
<dbReference type="AlphaFoldDB" id="S8E1B1"/>
<keyword evidence="4 6" id="KW-0964">Secreted</keyword>
<keyword evidence="3 6" id="KW-0713">Self-incompatibility</keyword>
<dbReference type="OrthoDB" id="1848419at2759"/>
<dbReference type="InterPro" id="IPR010264">
    <property type="entry name" value="Self-incomp_S1"/>
</dbReference>
<dbReference type="Pfam" id="PF05938">
    <property type="entry name" value="Self-incomp_S1"/>
    <property type="match status" value="1"/>
</dbReference>
<evidence type="ECO:0000256" key="5">
    <source>
        <dbReference type="ARBA" id="ARBA00022729"/>
    </source>
</evidence>
<evidence type="ECO:0000256" key="1">
    <source>
        <dbReference type="ARBA" id="ARBA00004613"/>
    </source>
</evidence>
<comment type="subcellular location">
    <subcellularLocation>
        <location evidence="1 6">Secreted</location>
    </subcellularLocation>
</comment>
<keyword evidence="5 6" id="KW-0732">Signal</keyword>
<keyword evidence="8" id="KW-1185">Reference proteome</keyword>
<evidence type="ECO:0000256" key="3">
    <source>
        <dbReference type="ARBA" id="ARBA00022471"/>
    </source>
</evidence>
<evidence type="ECO:0000313" key="8">
    <source>
        <dbReference type="Proteomes" id="UP000015453"/>
    </source>
</evidence>
<feature type="signal peptide" evidence="6">
    <location>
        <begin position="1"/>
        <end position="23"/>
    </location>
</feature>
<dbReference type="EMBL" id="AUSU01002131">
    <property type="protein sequence ID" value="EPS69413.1"/>
    <property type="molecule type" value="Genomic_DNA"/>
</dbReference>
<comment type="caution">
    <text evidence="7">The sequence shown here is derived from an EMBL/GenBank/DDBJ whole genome shotgun (WGS) entry which is preliminary data.</text>
</comment>
<sequence length="135" mass="15694">MAAATWRLLFLLGMCLCMLLVPGRPCVLTKKYEVSVMNDLGGRNQLYVQCASRNDHFSNTTVHNAGMFSWTFCDNIIHSTLYWCTLTWNGITTSFESFNDKTRDWCSRCVWVARPDGIYFSYEFPPVDAKWTYSW</sequence>
<dbReference type="GO" id="GO:0005576">
    <property type="term" value="C:extracellular region"/>
    <property type="evidence" value="ECO:0007669"/>
    <property type="project" value="UniProtKB-SubCell"/>
</dbReference>
<evidence type="ECO:0000256" key="4">
    <source>
        <dbReference type="ARBA" id="ARBA00022525"/>
    </source>
</evidence>
<dbReference type="GO" id="GO:0060320">
    <property type="term" value="P:rejection of self pollen"/>
    <property type="evidence" value="ECO:0007669"/>
    <property type="project" value="UniProtKB-KW"/>
</dbReference>
<dbReference type="PANTHER" id="PTHR31232">
    <property type="match status" value="1"/>
</dbReference>
<evidence type="ECO:0000313" key="7">
    <source>
        <dbReference type="EMBL" id="EPS69413.1"/>
    </source>
</evidence>
<evidence type="ECO:0000256" key="6">
    <source>
        <dbReference type="RuleBase" id="RU367044"/>
    </source>
</evidence>
<protein>
    <recommendedName>
        <fullName evidence="6">S-protein homolog</fullName>
    </recommendedName>
</protein>
<gene>
    <name evidence="7" type="ORF">M569_05354</name>
</gene>
<dbReference type="PANTHER" id="PTHR31232:SF155">
    <property type="entry name" value="PLANT SELF-INCOMPATIBILITY PROTEIN S1 FAMILY"/>
    <property type="match status" value="1"/>
</dbReference>
<feature type="chain" id="PRO_5025080140" description="S-protein homolog" evidence="6">
    <location>
        <begin position="24"/>
        <end position="135"/>
    </location>
</feature>
<organism evidence="7 8">
    <name type="scientific">Genlisea aurea</name>
    <dbReference type="NCBI Taxonomy" id="192259"/>
    <lineage>
        <taxon>Eukaryota</taxon>
        <taxon>Viridiplantae</taxon>
        <taxon>Streptophyta</taxon>
        <taxon>Embryophyta</taxon>
        <taxon>Tracheophyta</taxon>
        <taxon>Spermatophyta</taxon>
        <taxon>Magnoliopsida</taxon>
        <taxon>eudicotyledons</taxon>
        <taxon>Gunneridae</taxon>
        <taxon>Pentapetalae</taxon>
        <taxon>asterids</taxon>
        <taxon>lamiids</taxon>
        <taxon>Lamiales</taxon>
        <taxon>Lentibulariaceae</taxon>
        <taxon>Genlisea</taxon>
    </lineage>
</organism>
<accession>S8E1B1</accession>
<comment type="similarity">
    <text evidence="2 6">Belongs to the plant self-incompatibility (S1) protein family.</text>
</comment>
<evidence type="ECO:0000256" key="2">
    <source>
        <dbReference type="ARBA" id="ARBA00005581"/>
    </source>
</evidence>
<dbReference type="Proteomes" id="UP000015453">
    <property type="component" value="Unassembled WGS sequence"/>
</dbReference>
<proteinExistence type="inferred from homology"/>